<name>A0A8X6T8L2_TRICX</name>
<reference evidence="1" key="1">
    <citation type="submission" date="2020-08" db="EMBL/GenBank/DDBJ databases">
        <title>Multicomponent nature underlies the extraordinary mechanical properties of spider dragline silk.</title>
        <authorList>
            <person name="Kono N."/>
            <person name="Nakamura H."/>
            <person name="Mori M."/>
            <person name="Yoshida Y."/>
            <person name="Ohtoshi R."/>
            <person name="Malay A.D."/>
            <person name="Moran D.A.P."/>
            <person name="Tomita M."/>
            <person name="Numata K."/>
            <person name="Arakawa K."/>
        </authorList>
    </citation>
    <scope>NUCLEOTIDE SEQUENCE</scope>
</reference>
<comment type="caution">
    <text evidence="1">The sequence shown here is derived from an EMBL/GenBank/DDBJ whole genome shotgun (WGS) entry which is preliminary data.</text>
</comment>
<proteinExistence type="predicted"/>
<organism evidence="1 2">
    <name type="scientific">Trichonephila clavipes</name>
    <name type="common">Golden silk orbweaver</name>
    <name type="synonym">Nephila clavipes</name>
    <dbReference type="NCBI Taxonomy" id="2585209"/>
    <lineage>
        <taxon>Eukaryota</taxon>
        <taxon>Metazoa</taxon>
        <taxon>Ecdysozoa</taxon>
        <taxon>Arthropoda</taxon>
        <taxon>Chelicerata</taxon>
        <taxon>Arachnida</taxon>
        <taxon>Araneae</taxon>
        <taxon>Araneomorphae</taxon>
        <taxon>Entelegynae</taxon>
        <taxon>Araneoidea</taxon>
        <taxon>Nephilidae</taxon>
        <taxon>Trichonephila</taxon>
    </lineage>
</organism>
<dbReference type="AlphaFoldDB" id="A0A8X6T8L2"/>
<evidence type="ECO:0000313" key="1">
    <source>
        <dbReference type="EMBL" id="GFY21513.1"/>
    </source>
</evidence>
<keyword evidence="2" id="KW-1185">Reference proteome</keyword>
<sequence length="153" mass="17032">MIWEEPPGRVINLLQCFPVGHSGNFPSVSKQFPIPLHRVIKLNGFVLGHVMRFLRPPDMFSESRKGRKLFPSWGNKIAISGIIECTSVCGTLSPHLSAGLQTRTQFSLITRASEKSKNDFVVEISIIIASFARALEATVLIKTKQTWSLISII</sequence>
<dbReference type="Proteomes" id="UP000887159">
    <property type="component" value="Unassembled WGS sequence"/>
</dbReference>
<dbReference type="EMBL" id="BMAU01021358">
    <property type="protein sequence ID" value="GFY21513.1"/>
    <property type="molecule type" value="Genomic_DNA"/>
</dbReference>
<protein>
    <submittedName>
        <fullName evidence="1">Uncharacterized protein</fullName>
    </submittedName>
</protein>
<accession>A0A8X6T8L2</accession>
<gene>
    <name evidence="1" type="ORF">TNCV_1166611</name>
</gene>
<evidence type="ECO:0000313" key="2">
    <source>
        <dbReference type="Proteomes" id="UP000887159"/>
    </source>
</evidence>